<protein>
    <submittedName>
        <fullName evidence="3">Secreted protein</fullName>
    </submittedName>
</protein>
<proteinExistence type="predicted"/>
<evidence type="ECO:0000256" key="1">
    <source>
        <dbReference type="SAM" id="SignalP"/>
    </source>
</evidence>
<dbReference type="Proteomes" id="UP000887540">
    <property type="component" value="Unplaced"/>
</dbReference>
<accession>A0A914DP40</accession>
<organism evidence="2 3">
    <name type="scientific">Acrobeloides nanus</name>
    <dbReference type="NCBI Taxonomy" id="290746"/>
    <lineage>
        <taxon>Eukaryota</taxon>
        <taxon>Metazoa</taxon>
        <taxon>Ecdysozoa</taxon>
        <taxon>Nematoda</taxon>
        <taxon>Chromadorea</taxon>
        <taxon>Rhabditida</taxon>
        <taxon>Tylenchina</taxon>
        <taxon>Cephalobomorpha</taxon>
        <taxon>Cephaloboidea</taxon>
        <taxon>Cephalobidae</taxon>
        <taxon>Acrobeloides</taxon>
    </lineage>
</organism>
<dbReference type="WBParaSite" id="ACRNAN_scaffold3258.g7967.t1">
    <property type="protein sequence ID" value="ACRNAN_scaffold3258.g7967.t1"/>
    <property type="gene ID" value="ACRNAN_scaffold3258.g7967"/>
</dbReference>
<keyword evidence="1" id="KW-0732">Signal</keyword>
<reference evidence="3" key="1">
    <citation type="submission" date="2022-11" db="UniProtKB">
        <authorList>
            <consortium name="WormBaseParasite"/>
        </authorList>
    </citation>
    <scope>IDENTIFICATION</scope>
</reference>
<feature type="chain" id="PRO_5037409861" evidence="1">
    <location>
        <begin position="19"/>
        <end position="71"/>
    </location>
</feature>
<evidence type="ECO:0000313" key="3">
    <source>
        <dbReference type="WBParaSite" id="ACRNAN_scaffold3258.g7967.t1"/>
    </source>
</evidence>
<sequence length="71" mass="7954">MSVDLYLLCHLQQWIVVAVHVVEFGMNGRAGQPVQAPHATLVIQSQEIECVPQTFVHAHVKVQLLKNNLVQ</sequence>
<name>A0A914DP40_9BILA</name>
<keyword evidence="2" id="KW-1185">Reference proteome</keyword>
<dbReference type="AlphaFoldDB" id="A0A914DP40"/>
<feature type="signal peptide" evidence="1">
    <location>
        <begin position="1"/>
        <end position="18"/>
    </location>
</feature>
<evidence type="ECO:0000313" key="2">
    <source>
        <dbReference type="Proteomes" id="UP000887540"/>
    </source>
</evidence>